<feature type="coiled-coil region" evidence="1">
    <location>
        <begin position="438"/>
        <end position="473"/>
    </location>
</feature>
<feature type="compositionally biased region" description="Low complexity" evidence="2">
    <location>
        <begin position="70"/>
        <end position="80"/>
    </location>
</feature>
<dbReference type="OrthoDB" id="10459465at2759"/>
<feature type="compositionally biased region" description="Low complexity" evidence="2">
    <location>
        <begin position="415"/>
        <end position="429"/>
    </location>
</feature>
<accession>A0A6A5CD96</accession>
<dbReference type="Proteomes" id="UP000444721">
    <property type="component" value="Unassembled WGS sequence"/>
</dbReference>
<dbReference type="EMBL" id="VFQX01000001">
    <property type="protein sequence ID" value="KAF0985062.1"/>
    <property type="molecule type" value="Genomic_DNA"/>
</dbReference>
<dbReference type="VEuPathDB" id="AmoebaDB:FDP41_000101"/>
<feature type="compositionally biased region" description="Low complexity" evidence="2">
    <location>
        <begin position="117"/>
        <end position="161"/>
    </location>
</feature>
<dbReference type="RefSeq" id="XP_044569775.1">
    <property type="nucleotide sequence ID" value="XM_044700361.1"/>
</dbReference>
<reference evidence="3 4" key="1">
    <citation type="journal article" date="2019" name="Sci. Rep.">
        <title>Nanopore sequencing improves the draft genome of the human pathogenic amoeba Naegleria fowleri.</title>
        <authorList>
            <person name="Liechti N."/>
            <person name="Schurch N."/>
            <person name="Bruggmann R."/>
            <person name="Wittwer M."/>
        </authorList>
    </citation>
    <scope>NUCLEOTIDE SEQUENCE [LARGE SCALE GENOMIC DNA]</scope>
    <source>
        <strain evidence="3 4">ATCC 30894</strain>
    </source>
</reference>
<feature type="region of interest" description="Disordered" evidence="2">
    <location>
        <begin position="405"/>
        <end position="431"/>
    </location>
</feature>
<evidence type="ECO:0000256" key="2">
    <source>
        <dbReference type="SAM" id="MobiDB-lite"/>
    </source>
</evidence>
<dbReference type="GeneID" id="68107319"/>
<keyword evidence="4" id="KW-1185">Reference proteome</keyword>
<feature type="compositionally biased region" description="Basic and acidic residues" evidence="2">
    <location>
        <begin position="95"/>
        <end position="106"/>
    </location>
</feature>
<evidence type="ECO:0000313" key="4">
    <source>
        <dbReference type="Proteomes" id="UP000444721"/>
    </source>
</evidence>
<protein>
    <submittedName>
        <fullName evidence="3">Uncharacterized protein</fullName>
    </submittedName>
</protein>
<evidence type="ECO:0000313" key="3">
    <source>
        <dbReference type="EMBL" id="KAF0985062.1"/>
    </source>
</evidence>
<organism evidence="3 4">
    <name type="scientific">Naegleria fowleri</name>
    <name type="common">Brain eating amoeba</name>
    <dbReference type="NCBI Taxonomy" id="5763"/>
    <lineage>
        <taxon>Eukaryota</taxon>
        <taxon>Discoba</taxon>
        <taxon>Heterolobosea</taxon>
        <taxon>Tetramitia</taxon>
        <taxon>Eutetramitia</taxon>
        <taxon>Vahlkampfiidae</taxon>
        <taxon>Naegleria</taxon>
    </lineage>
</organism>
<sequence>MKEKTKNRDGCWRVDEELASPNSEMCLMRADEKELIMRGFSNTIVNDDDDMRPLHNLGGASKVESEPEKATQTSATTSTAPKQEATCSNNPHHMHSSDMIKPKSEKQSPTSREVKVSSTSPKSPLSTLPKHSSSSNRSNSFRHYSTTITTTRRSSLTQSHSNISTDISSGCIHTDGCISKNSTSTLVSSKTPKTITSPKDCIINSSSGRRKSFNNLQISWKEAKAALKGNLERSFANSRHSSSLHTKDNNCSCNEAIISNNTSLEETFYTPNNACNVNTDSSFEDIMLPSSPIYGQASYDQMISCIEQEHDLESVDTYKSDDTLPQEGTHWDNSDILLRTGLLLRDPALSPSTEYLMNSNYMKLKLNSPRTLASLMKQIEIAPPTERLPHSPIAKSARSFILEKKRESQRRKSMPSVSLSSLPPVHVVPTKANTPSFEKEEIKEIREVQKRAKKELERKKSLKLNEFREVQRMLYKEELEMSREQEIAQSEMFKKQKIKEWKKKMTSSPFKVDLEAQAKQTEKQIRKEEKIQERLRKIEQKKKDDLRKCTLIEKILERSVENVHLTKRNILDEQKLQRWRMELAEINHL</sequence>
<dbReference type="VEuPathDB" id="AmoebaDB:NfTy_025830"/>
<dbReference type="AlphaFoldDB" id="A0A6A5CD96"/>
<feature type="region of interest" description="Disordered" evidence="2">
    <location>
        <begin position="43"/>
        <end position="163"/>
    </location>
</feature>
<evidence type="ECO:0000256" key="1">
    <source>
        <dbReference type="SAM" id="Coils"/>
    </source>
</evidence>
<dbReference type="VEuPathDB" id="AmoebaDB:NF0011040"/>
<keyword evidence="1" id="KW-0175">Coiled coil</keyword>
<proteinExistence type="predicted"/>
<name>A0A6A5CD96_NAEFO</name>
<gene>
    <name evidence="3" type="ORF">FDP41_000101</name>
</gene>
<comment type="caution">
    <text evidence="3">The sequence shown here is derived from an EMBL/GenBank/DDBJ whole genome shotgun (WGS) entry which is preliminary data.</text>
</comment>
<feature type="coiled-coil region" evidence="1">
    <location>
        <begin position="511"/>
        <end position="548"/>
    </location>
</feature>